<organism evidence="8 9">
    <name type="scientific">Aquabacterium soli</name>
    <dbReference type="NCBI Taxonomy" id="2493092"/>
    <lineage>
        <taxon>Bacteria</taxon>
        <taxon>Pseudomonadati</taxon>
        <taxon>Pseudomonadota</taxon>
        <taxon>Betaproteobacteria</taxon>
        <taxon>Burkholderiales</taxon>
        <taxon>Aquabacterium</taxon>
    </lineage>
</organism>
<dbReference type="GO" id="GO:0004089">
    <property type="term" value="F:carbonate dehydratase activity"/>
    <property type="evidence" value="ECO:0007669"/>
    <property type="project" value="UniProtKB-EC"/>
</dbReference>
<comment type="caution">
    <text evidence="8">The sequence shown here is derived from an EMBL/GenBank/DDBJ whole genome shotgun (WGS) entry which is preliminary data.</text>
</comment>
<comment type="catalytic activity">
    <reaction evidence="6">
        <text>hydrogencarbonate + H(+) = CO2 + H2O</text>
        <dbReference type="Rhea" id="RHEA:10748"/>
        <dbReference type="ChEBI" id="CHEBI:15377"/>
        <dbReference type="ChEBI" id="CHEBI:15378"/>
        <dbReference type="ChEBI" id="CHEBI:16526"/>
        <dbReference type="ChEBI" id="CHEBI:17544"/>
        <dbReference type="EC" id="4.2.1.1"/>
    </reaction>
</comment>
<feature type="domain" description="Alpha-carbonic anhydrase" evidence="7">
    <location>
        <begin position="79"/>
        <end position="301"/>
    </location>
</feature>
<dbReference type="Gene3D" id="3.10.200.10">
    <property type="entry name" value="Alpha carbonic anhydrase"/>
    <property type="match status" value="1"/>
</dbReference>
<reference evidence="8 9" key="1">
    <citation type="submission" date="2018-12" db="EMBL/GenBank/DDBJ databases">
        <title>The whole draft genome of Aquabacterium sp. SJQ9.</title>
        <authorList>
            <person name="Sun L."/>
            <person name="Gao X."/>
            <person name="Chen W."/>
            <person name="Huang K."/>
        </authorList>
    </citation>
    <scope>NUCLEOTIDE SEQUENCE [LARGE SCALE GENOMIC DNA]</scope>
    <source>
        <strain evidence="8 9">SJQ9</strain>
    </source>
</reference>
<dbReference type="GO" id="GO:0008270">
    <property type="term" value="F:zinc ion binding"/>
    <property type="evidence" value="ECO:0007669"/>
    <property type="project" value="InterPro"/>
</dbReference>
<evidence type="ECO:0000259" key="7">
    <source>
        <dbReference type="PROSITE" id="PS51144"/>
    </source>
</evidence>
<dbReference type="CDD" id="cd03124">
    <property type="entry name" value="alpha_CA_prokaryotic_like"/>
    <property type="match status" value="1"/>
</dbReference>
<dbReference type="OrthoDB" id="5327615at2"/>
<dbReference type="SMART" id="SM01057">
    <property type="entry name" value="Carb_anhydrase"/>
    <property type="match status" value="1"/>
</dbReference>
<dbReference type="Pfam" id="PF00194">
    <property type="entry name" value="Carb_anhydrase"/>
    <property type="match status" value="1"/>
</dbReference>
<dbReference type="EC" id="4.2.1.1" evidence="2"/>
<keyword evidence="5" id="KW-0456">Lyase</keyword>
<evidence type="ECO:0000256" key="3">
    <source>
        <dbReference type="ARBA" id="ARBA00022723"/>
    </source>
</evidence>
<proteinExistence type="inferred from homology"/>
<accession>A0A3R8S8Y7</accession>
<sequence>MTELRDLIDQKIAEVRAKQETAPVVRLNSNAAPARKAPVKKKAVSATTLAAPDVNGAQAAALAAAVRAGQMPTADASEPAWAYSGPQGPEQWGKIKPEYSLCGSGKRQSPIDIREGIKVTLDPIQFDYHPTAFRVLDTGRTVQVNVGAGNSITVNGRRYDLQRIEFRRPSEERVNGRQFEMSAHLVHKDMEGRLAVIAVLMDQGADHPMVQLVWNSLPLEKHTDQASSALIDMAQMLPDQKQYQTYMGSLTAPPCTEGVLWMVMKQPATLSREQIGVFSRLYPMNARPIQPTSGRLIKDGQ</sequence>
<dbReference type="AlphaFoldDB" id="A0A3R8S8Y7"/>
<dbReference type="EMBL" id="RSED01000005">
    <property type="protein sequence ID" value="RRS05045.1"/>
    <property type="molecule type" value="Genomic_DNA"/>
</dbReference>
<dbReference type="SUPFAM" id="SSF51069">
    <property type="entry name" value="Carbonic anhydrase"/>
    <property type="match status" value="1"/>
</dbReference>
<protein>
    <recommendedName>
        <fullName evidence="2">carbonic anhydrase</fullName>
        <ecNumber evidence="2">4.2.1.1</ecNumber>
    </recommendedName>
</protein>
<keyword evidence="9" id="KW-1185">Reference proteome</keyword>
<comment type="similarity">
    <text evidence="1">Belongs to the alpha-carbonic anhydrase family.</text>
</comment>
<evidence type="ECO:0000313" key="9">
    <source>
        <dbReference type="Proteomes" id="UP000269265"/>
    </source>
</evidence>
<dbReference type="PROSITE" id="PS51144">
    <property type="entry name" value="ALPHA_CA_2"/>
    <property type="match status" value="1"/>
</dbReference>
<evidence type="ECO:0000256" key="5">
    <source>
        <dbReference type="ARBA" id="ARBA00023239"/>
    </source>
</evidence>
<dbReference type="InterPro" id="IPR036398">
    <property type="entry name" value="CA_dom_sf"/>
</dbReference>
<evidence type="ECO:0000256" key="1">
    <source>
        <dbReference type="ARBA" id="ARBA00010718"/>
    </source>
</evidence>
<keyword evidence="3" id="KW-0479">Metal-binding</keyword>
<evidence type="ECO:0000313" key="8">
    <source>
        <dbReference type="EMBL" id="RRS05045.1"/>
    </source>
</evidence>
<gene>
    <name evidence="8" type="ORF">EIP75_08605</name>
</gene>
<evidence type="ECO:0000256" key="4">
    <source>
        <dbReference type="ARBA" id="ARBA00022833"/>
    </source>
</evidence>
<dbReference type="Proteomes" id="UP000269265">
    <property type="component" value="Unassembled WGS sequence"/>
</dbReference>
<dbReference type="PANTHER" id="PTHR18952:SF265">
    <property type="entry name" value="CARBONIC ANHYDRASE"/>
    <property type="match status" value="1"/>
</dbReference>
<evidence type="ECO:0000256" key="6">
    <source>
        <dbReference type="ARBA" id="ARBA00048348"/>
    </source>
</evidence>
<keyword evidence="4" id="KW-0862">Zinc</keyword>
<evidence type="ECO:0000256" key="2">
    <source>
        <dbReference type="ARBA" id="ARBA00012925"/>
    </source>
</evidence>
<dbReference type="InterPro" id="IPR001148">
    <property type="entry name" value="CA_dom"/>
</dbReference>
<dbReference type="PANTHER" id="PTHR18952">
    <property type="entry name" value="CARBONIC ANHYDRASE"/>
    <property type="match status" value="1"/>
</dbReference>
<name>A0A3R8S8Y7_9BURK</name>
<dbReference type="InterPro" id="IPR023561">
    <property type="entry name" value="Carbonic_anhydrase_a-class"/>
</dbReference>
<dbReference type="InterPro" id="IPR041891">
    <property type="entry name" value="Alpha_CA_prokaryot-like"/>
</dbReference>